<feature type="region of interest" description="Disordered" evidence="1">
    <location>
        <begin position="21"/>
        <end position="43"/>
    </location>
</feature>
<reference evidence="2" key="1">
    <citation type="submission" date="2021-02" db="EMBL/GenBank/DDBJ databases">
        <authorList>
            <person name="Dougan E. K."/>
            <person name="Rhodes N."/>
            <person name="Thang M."/>
            <person name="Chan C."/>
        </authorList>
    </citation>
    <scope>NUCLEOTIDE SEQUENCE</scope>
</reference>
<name>A0A813CMR6_9DINO</name>
<gene>
    <name evidence="2" type="ORF">SNEC2469_LOCUS35166</name>
</gene>
<feature type="region of interest" description="Disordered" evidence="1">
    <location>
        <begin position="66"/>
        <end position="128"/>
    </location>
</feature>
<comment type="caution">
    <text evidence="2">The sequence shown here is derived from an EMBL/GenBank/DDBJ whole genome shotgun (WGS) entry which is preliminary data.</text>
</comment>
<evidence type="ECO:0000256" key="1">
    <source>
        <dbReference type="SAM" id="MobiDB-lite"/>
    </source>
</evidence>
<feature type="compositionally biased region" description="Basic and acidic residues" evidence="1">
    <location>
        <begin position="75"/>
        <end position="115"/>
    </location>
</feature>
<keyword evidence="3" id="KW-1185">Reference proteome</keyword>
<organism evidence="2 3">
    <name type="scientific">Symbiodinium necroappetens</name>
    <dbReference type="NCBI Taxonomy" id="1628268"/>
    <lineage>
        <taxon>Eukaryota</taxon>
        <taxon>Sar</taxon>
        <taxon>Alveolata</taxon>
        <taxon>Dinophyceae</taxon>
        <taxon>Suessiales</taxon>
        <taxon>Symbiodiniaceae</taxon>
        <taxon>Symbiodinium</taxon>
    </lineage>
</organism>
<evidence type="ECO:0000313" key="3">
    <source>
        <dbReference type="Proteomes" id="UP000601435"/>
    </source>
</evidence>
<accession>A0A813CMR6</accession>
<dbReference type="AlphaFoldDB" id="A0A813CMR6"/>
<protein>
    <submittedName>
        <fullName evidence="2">Uncharacterized protein</fullName>
    </submittedName>
</protein>
<evidence type="ECO:0000313" key="2">
    <source>
        <dbReference type="EMBL" id="CAE7943737.1"/>
    </source>
</evidence>
<sequence>MAPKPKGKALLCEQLEELKKKKADAKKAVKEASKDEKNAIKKRNRLLKAAKHLSSGDLQLLLDAKAASTSASAKTDSKDTEHKEDQEDKKEDQQDKEVASKEDQQDKEEKGRDCDLSNFPAMGGARNPEREAQVRALNRVAHAAGVATLPENASRAKVGKLAEDLCLLALTQQQRRQVNHAIAAFRATFSAANVEARDTGAPAPAQGKVWKFSAVQLTYNSSHSDFMALDHGVLENLFGRFVAYLGRLAAQISAEGVSATMERASPERVHLHADLHLSTAFHRRGQDALNIFAFEDVRPHVTPNTASGKTYTGALRFGHFYVVADKLGTLRLGSRCLEAYRAAWRLGTNCGLKF</sequence>
<dbReference type="EMBL" id="CAJNJA010100364">
    <property type="protein sequence ID" value="CAE7943737.1"/>
    <property type="molecule type" value="Genomic_DNA"/>
</dbReference>
<dbReference type="Proteomes" id="UP000601435">
    <property type="component" value="Unassembled WGS sequence"/>
</dbReference>
<proteinExistence type="predicted"/>
<feature type="compositionally biased region" description="Basic and acidic residues" evidence="1">
    <location>
        <begin position="25"/>
        <end position="39"/>
    </location>
</feature>
<dbReference type="OrthoDB" id="10515234at2759"/>